<accession>A0ABY6XVM3</accession>
<organism evidence="1 2">
    <name type="scientific">Burkholderia aenigmatica</name>
    <dbReference type="NCBI Taxonomy" id="2015348"/>
    <lineage>
        <taxon>Bacteria</taxon>
        <taxon>Pseudomonadati</taxon>
        <taxon>Pseudomonadota</taxon>
        <taxon>Betaproteobacteria</taxon>
        <taxon>Burkholderiales</taxon>
        <taxon>Burkholderiaceae</taxon>
        <taxon>Burkholderia</taxon>
        <taxon>Burkholderia cepacia complex</taxon>
    </lineage>
</organism>
<reference evidence="1 2" key="1">
    <citation type="submission" date="2019-09" db="EMBL/GenBank/DDBJ databases">
        <authorList>
            <person name="Depoorter E."/>
        </authorList>
    </citation>
    <scope>NUCLEOTIDE SEQUENCE [LARGE SCALE GENOMIC DNA]</scope>
    <source>
        <strain evidence="1 2">R-17378</strain>
    </source>
</reference>
<protein>
    <recommendedName>
        <fullName evidence="3">DUF1508 domain-containing protein</fullName>
    </recommendedName>
</protein>
<dbReference type="EMBL" id="CABVQG010000016">
    <property type="protein sequence ID" value="VWC90373.1"/>
    <property type="molecule type" value="Genomic_DNA"/>
</dbReference>
<evidence type="ECO:0000313" key="1">
    <source>
        <dbReference type="EMBL" id="VWC90373.1"/>
    </source>
</evidence>
<dbReference type="Proteomes" id="UP000494120">
    <property type="component" value="Unassembled WGS sequence"/>
</dbReference>
<dbReference type="RefSeq" id="WP_174958592.1">
    <property type="nucleotide sequence ID" value="NZ_CABVQG010000016.1"/>
</dbReference>
<evidence type="ECO:0008006" key="3">
    <source>
        <dbReference type="Google" id="ProtNLM"/>
    </source>
</evidence>
<comment type="caution">
    <text evidence="1">The sequence shown here is derived from an EMBL/GenBank/DDBJ whole genome shotgun (WGS) entry which is preliminary data.</text>
</comment>
<sequence>MTNTIEFRRFGRRRWFFCMLEDGDIKLFGSAATAQAWAVTQGFKAVFVETK</sequence>
<name>A0ABY6XVM3_9BURK</name>
<evidence type="ECO:0000313" key="2">
    <source>
        <dbReference type="Proteomes" id="UP000494120"/>
    </source>
</evidence>
<gene>
    <name evidence="1" type="ORF">BLA17378_04525</name>
</gene>
<proteinExistence type="predicted"/>
<keyword evidence="2" id="KW-1185">Reference proteome</keyword>